<dbReference type="PIRSF" id="PIRSF000178">
    <property type="entry name" value="SDH_cyt_b560"/>
    <property type="match status" value="1"/>
</dbReference>
<dbReference type="PROSITE" id="PS01001">
    <property type="entry name" value="SDH_CYT_2"/>
    <property type="match status" value="1"/>
</dbReference>
<dbReference type="Proteomes" id="UP000563601">
    <property type="component" value="Unassembled WGS sequence"/>
</dbReference>
<accession>A0AA89PXM3</accession>
<comment type="function">
    <text evidence="1">Membrane-anchoring subunit of succinate dehydrogenase (SDH).</text>
</comment>
<dbReference type="PANTHER" id="PTHR10978">
    <property type="entry name" value="SUCCINATE DEHYDROGENASE CYTOCHROME B560 SUBUNIT"/>
    <property type="match status" value="1"/>
</dbReference>
<evidence type="ECO:0000256" key="3">
    <source>
        <dbReference type="ARBA" id="ARBA00007244"/>
    </source>
</evidence>
<dbReference type="GO" id="GO:0009055">
    <property type="term" value="F:electron transfer activity"/>
    <property type="evidence" value="ECO:0007669"/>
    <property type="project" value="InterPro"/>
</dbReference>
<dbReference type="AlphaFoldDB" id="A0AA89PXM3"/>
<evidence type="ECO:0000256" key="13">
    <source>
        <dbReference type="SAM" id="Phobius"/>
    </source>
</evidence>
<evidence type="ECO:0000256" key="1">
    <source>
        <dbReference type="ARBA" id="ARBA00004050"/>
    </source>
</evidence>
<feature type="transmembrane region" description="Helical" evidence="13">
    <location>
        <begin position="130"/>
        <end position="148"/>
    </location>
</feature>
<evidence type="ECO:0000256" key="5">
    <source>
        <dbReference type="ARBA" id="ARBA00022617"/>
    </source>
</evidence>
<evidence type="ECO:0000256" key="6">
    <source>
        <dbReference type="ARBA" id="ARBA00022692"/>
    </source>
</evidence>
<organism evidence="14 15">
    <name type="scientific">Microbulbifer hydrolyticus</name>
    <dbReference type="NCBI Taxonomy" id="48074"/>
    <lineage>
        <taxon>Bacteria</taxon>
        <taxon>Pseudomonadati</taxon>
        <taxon>Pseudomonadota</taxon>
        <taxon>Gammaproteobacteria</taxon>
        <taxon>Cellvibrionales</taxon>
        <taxon>Microbulbiferaceae</taxon>
        <taxon>Microbulbifer</taxon>
    </lineage>
</organism>
<proteinExistence type="inferred from homology"/>
<evidence type="ECO:0000256" key="7">
    <source>
        <dbReference type="ARBA" id="ARBA00022723"/>
    </source>
</evidence>
<name>A0AA89PXM3_9GAMM</name>
<dbReference type="EMBL" id="JACHHR010000004">
    <property type="protein sequence ID" value="MBB5212717.1"/>
    <property type="molecule type" value="Genomic_DNA"/>
</dbReference>
<dbReference type="GO" id="GO:0046872">
    <property type="term" value="F:metal ion binding"/>
    <property type="evidence" value="ECO:0007669"/>
    <property type="project" value="UniProtKB-KW"/>
</dbReference>
<comment type="subunit">
    <text evidence="11">Part of an enzyme complex containing four subunits: a flavoprotein, an iron-sulfur protein, plus two membrane-anchoring proteins, SdhC and SdhD. The complex can form homotrimers.</text>
</comment>
<dbReference type="InterPro" id="IPR018495">
    <property type="entry name" value="Succ_DH_cyt_bsu_CS"/>
</dbReference>
<dbReference type="InterPro" id="IPR014314">
    <property type="entry name" value="Succ_DH_cytb556"/>
</dbReference>
<evidence type="ECO:0000256" key="2">
    <source>
        <dbReference type="ARBA" id="ARBA00004141"/>
    </source>
</evidence>
<protein>
    <recommendedName>
        <fullName evidence="4">Succinate dehydrogenase cytochrome b556 subunit</fullName>
    </recommendedName>
</protein>
<keyword evidence="8 13" id="KW-1133">Transmembrane helix</keyword>
<keyword evidence="5 12" id="KW-0349">Heme</keyword>
<dbReference type="GO" id="GO:0006099">
    <property type="term" value="P:tricarboxylic acid cycle"/>
    <property type="evidence" value="ECO:0007669"/>
    <property type="project" value="InterPro"/>
</dbReference>
<keyword evidence="6 13" id="KW-0812">Transmembrane</keyword>
<dbReference type="CDD" id="cd03499">
    <property type="entry name" value="SQR_TypeC_SdhC"/>
    <property type="match status" value="1"/>
</dbReference>
<gene>
    <name evidence="14" type="ORF">HNQ53_002958</name>
</gene>
<feature type="transmembrane region" description="Helical" evidence="13">
    <location>
        <begin position="89"/>
        <end position="110"/>
    </location>
</feature>
<evidence type="ECO:0000313" key="15">
    <source>
        <dbReference type="Proteomes" id="UP000563601"/>
    </source>
</evidence>
<evidence type="ECO:0000256" key="8">
    <source>
        <dbReference type="ARBA" id="ARBA00022989"/>
    </source>
</evidence>
<keyword evidence="7 12" id="KW-0479">Metal-binding</keyword>
<keyword evidence="9 12" id="KW-0408">Iron</keyword>
<evidence type="ECO:0000256" key="10">
    <source>
        <dbReference type="ARBA" id="ARBA00023136"/>
    </source>
</evidence>
<comment type="subcellular location">
    <subcellularLocation>
        <location evidence="2">Membrane</location>
        <topology evidence="2">Multi-pass membrane protein</topology>
    </subcellularLocation>
</comment>
<comment type="caution">
    <text evidence="14">The sequence shown here is derived from an EMBL/GenBank/DDBJ whole genome shotgun (WGS) entry which is preliminary data.</text>
</comment>
<dbReference type="InterPro" id="IPR034804">
    <property type="entry name" value="SQR/QFR_C/D"/>
</dbReference>
<evidence type="ECO:0000313" key="14">
    <source>
        <dbReference type="EMBL" id="MBB5212717.1"/>
    </source>
</evidence>
<dbReference type="GO" id="GO:0005886">
    <property type="term" value="C:plasma membrane"/>
    <property type="evidence" value="ECO:0007669"/>
    <property type="project" value="TreeGrafter"/>
</dbReference>
<comment type="cofactor">
    <cofactor evidence="12">
        <name>heme</name>
        <dbReference type="ChEBI" id="CHEBI:30413"/>
    </cofactor>
    <text evidence="12">The heme is bound between the two transmembrane subunits.</text>
</comment>
<feature type="binding site" description="axial binding residue" evidence="12">
    <location>
        <position position="105"/>
    </location>
    <ligand>
        <name>heme</name>
        <dbReference type="ChEBI" id="CHEBI:30413"/>
        <note>ligand shared with second transmembrane subunit</note>
    </ligand>
    <ligandPart>
        <name>Fe</name>
        <dbReference type="ChEBI" id="CHEBI:18248"/>
    </ligandPart>
</feature>
<dbReference type="Gene3D" id="1.20.1300.10">
    <property type="entry name" value="Fumarate reductase/succinate dehydrogenase, transmembrane subunit"/>
    <property type="match status" value="1"/>
</dbReference>
<sequence length="149" mass="15937">MIGKLARDTENIRAPRLSGQQGVIPVNKNRPVNLDISTIKLPAPALVSILHRVSGVVLFAVVALLLCMLDSSLESEQGFQKVADFFTSVPAKLVLWASLAALIYHLIAGVRHLLMDLGLGESLEGGRRGAVIVLVLSVVLILLAGVLVW</sequence>
<evidence type="ECO:0000256" key="9">
    <source>
        <dbReference type="ARBA" id="ARBA00023004"/>
    </source>
</evidence>
<dbReference type="SUPFAM" id="SSF81343">
    <property type="entry name" value="Fumarate reductase respiratory complex transmembrane subunits"/>
    <property type="match status" value="1"/>
</dbReference>
<dbReference type="InterPro" id="IPR000701">
    <property type="entry name" value="SuccDH_FuR_B_TM-su"/>
</dbReference>
<reference evidence="14 15" key="1">
    <citation type="submission" date="2020-08" db="EMBL/GenBank/DDBJ databases">
        <title>Genomic Encyclopedia of Type Strains, Phase IV (KMG-IV): sequencing the most valuable type-strain genomes for metagenomic binning, comparative biology and taxonomic classification.</title>
        <authorList>
            <person name="Goeker M."/>
        </authorList>
    </citation>
    <scope>NUCLEOTIDE SEQUENCE [LARGE SCALE GENOMIC DNA]</scope>
    <source>
        <strain evidence="14 15">DSM 11525</strain>
    </source>
</reference>
<comment type="similarity">
    <text evidence="3">Belongs to the cytochrome b560 family.</text>
</comment>
<dbReference type="NCBIfam" id="TIGR02970">
    <property type="entry name" value="succ_dehyd_cytB"/>
    <property type="match status" value="1"/>
</dbReference>
<evidence type="ECO:0000256" key="12">
    <source>
        <dbReference type="PIRSR" id="PIRSR000178-1"/>
    </source>
</evidence>
<evidence type="ECO:0000256" key="11">
    <source>
        <dbReference type="ARBA" id="ARBA00025912"/>
    </source>
</evidence>
<dbReference type="PANTHER" id="PTHR10978:SF5">
    <property type="entry name" value="SUCCINATE DEHYDROGENASE CYTOCHROME B560 SUBUNIT, MITOCHONDRIAL"/>
    <property type="match status" value="1"/>
</dbReference>
<dbReference type="Pfam" id="PF01127">
    <property type="entry name" value="Sdh_cyt"/>
    <property type="match status" value="1"/>
</dbReference>
<evidence type="ECO:0000256" key="4">
    <source>
        <dbReference type="ARBA" id="ARBA00020076"/>
    </source>
</evidence>
<keyword evidence="10 13" id="KW-0472">Membrane</keyword>